<dbReference type="InterPro" id="IPR001114">
    <property type="entry name" value="Adenylosuccinate_synthetase"/>
</dbReference>
<sequence>MNVIHNVDICCGLAWGDEAKGKIVSELIKKNKYDWVCRWSGGNNAGHTIYIDNKKYATHIVPAGVFYGVKCFIGPDCFININALEQEMNYLKDAGFDTSNIYISGRAHIITDEHINIDNEKYKKQQGSTGTGIAPCARDKFARTGIQVKDCIDFPYKVWNDIASPLYGDILCEGSQGFWLDINYGEYPYVTSSNTLPYSACSLGFTHNEIRNIYGAAKVYDTRVGVDPFFEFSSSESHKKIFNDIAKIGEEYGTTTKRLRKVEWLNLDKLIHAINISGTNILIISKIDILEKINKYVFIYKNIHKECNDIKNFQKDINNIILSNCKYIEQIIYSDNPITVELFSNSNI</sequence>
<dbReference type="Gene3D" id="3.40.440.10">
    <property type="entry name" value="Adenylosuccinate Synthetase, subunit A, domain 1"/>
    <property type="match status" value="2"/>
</dbReference>
<evidence type="ECO:0008006" key="8">
    <source>
        <dbReference type="Google" id="ProtNLM"/>
    </source>
</evidence>
<evidence type="ECO:0000256" key="1">
    <source>
        <dbReference type="ARBA" id="ARBA00022598"/>
    </source>
</evidence>
<dbReference type="HAMAP" id="MF_00011">
    <property type="entry name" value="Adenylosucc_synth"/>
    <property type="match status" value="1"/>
</dbReference>
<keyword evidence="5" id="KW-0460">Magnesium</keyword>
<evidence type="ECO:0000256" key="6">
    <source>
        <dbReference type="ARBA" id="ARBA00023134"/>
    </source>
</evidence>
<dbReference type="Pfam" id="PF00709">
    <property type="entry name" value="Adenylsucc_synt"/>
    <property type="match status" value="2"/>
</dbReference>
<evidence type="ECO:0000256" key="5">
    <source>
        <dbReference type="ARBA" id="ARBA00022842"/>
    </source>
</evidence>
<dbReference type="EMBL" id="MN739238">
    <property type="protein sequence ID" value="QHS95049.1"/>
    <property type="molecule type" value="Genomic_DNA"/>
</dbReference>
<evidence type="ECO:0000256" key="3">
    <source>
        <dbReference type="ARBA" id="ARBA00022741"/>
    </source>
</evidence>
<dbReference type="GO" id="GO:0004019">
    <property type="term" value="F:adenylosuccinate synthase activity"/>
    <property type="evidence" value="ECO:0007669"/>
    <property type="project" value="InterPro"/>
</dbReference>
<accession>A0A6C0BTZ9</accession>
<organism evidence="7">
    <name type="scientific">viral metagenome</name>
    <dbReference type="NCBI Taxonomy" id="1070528"/>
    <lineage>
        <taxon>unclassified sequences</taxon>
        <taxon>metagenomes</taxon>
        <taxon>organismal metagenomes</taxon>
    </lineage>
</organism>
<protein>
    <recommendedName>
        <fullName evidence="8">Adenylosuccinate synthase</fullName>
    </recommendedName>
</protein>
<dbReference type="GO" id="GO:0005525">
    <property type="term" value="F:GTP binding"/>
    <property type="evidence" value="ECO:0007669"/>
    <property type="project" value="UniProtKB-KW"/>
</dbReference>
<dbReference type="Gene3D" id="1.10.300.10">
    <property type="entry name" value="Adenylosuccinate Synthetase, subunit A, domain 2"/>
    <property type="match status" value="1"/>
</dbReference>
<keyword evidence="2" id="KW-0479">Metal-binding</keyword>
<proteinExistence type="inferred from homology"/>
<reference evidence="7" key="1">
    <citation type="journal article" date="2020" name="Nature">
        <title>Giant virus diversity and host interactions through global metagenomics.</title>
        <authorList>
            <person name="Schulz F."/>
            <person name="Roux S."/>
            <person name="Paez-Espino D."/>
            <person name="Jungbluth S."/>
            <person name="Walsh D.A."/>
            <person name="Denef V.J."/>
            <person name="McMahon K.D."/>
            <person name="Konstantinidis K.T."/>
            <person name="Eloe-Fadrosh E.A."/>
            <person name="Kyrpides N.C."/>
            <person name="Woyke T."/>
        </authorList>
    </citation>
    <scope>NUCLEOTIDE SEQUENCE</scope>
    <source>
        <strain evidence="7">GVMAG-M-3300018428-16</strain>
    </source>
</reference>
<dbReference type="AlphaFoldDB" id="A0A6C0BTZ9"/>
<dbReference type="SMART" id="SM00788">
    <property type="entry name" value="Adenylsucc_synt"/>
    <property type="match status" value="1"/>
</dbReference>
<dbReference type="InterPro" id="IPR042111">
    <property type="entry name" value="Adenylosuccinate_synth_dom3"/>
</dbReference>
<dbReference type="PANTHER" id="PTHR11846">
    <property type="entry name" value="ADENYLOSUCCINATE SYNTHETASE"/>
    <property type="match status" value="1"/>
</dbReference>
<name>A0A6C0BTZ9_9ZZZZ</name>
<keyword evidence="4" id="KW-0658">Purine biosynthesis</keyword>
<evidence type="ECO:0000256" key="4">
    <source>
        <dbReference type="ARBA" id="ARBA00022755"/>
    </source>
</evidence>
<dbReference type="SUPFAM" id="SSF52540">
    <property type="entry name" value="P-loop containing nucleoside triphosphate hydrolases"/>
    <property type="match status" value="1"/>
</dbReference>
<dbReference type="GO" id="GO:0046872">
    <property type="term" value="F:metal ion binding"/>
    <property type="evidence" value="ECO:0007669"/>
    <property type="project" value="UniProtKB-KW"/>
</dbReference>
<evidence type="ECO:0000256" key="2">
    <source>
        <dbReference type="ARBA" id="ARBA00022723"/>
    </source>
</evidence>
<dbReference type="Gene3D" id="3.90.170.10">
    <property type="entry name" value="Adenylosuccinate Synthetase, subunit A, domain 3"/>
    <property type="match status" value="1"/>
</dbReference>
<dbReference type="GO" id="GO:0005737">
    <property type="term" value="C:cytoplasm"/>
    <property type="evidence" value="ECO:0007669"/>
    <property type="project" value="TreeGrafter"/>
</dbReference>
<dbReference type="PANTHER" id="PTHR11846:SF0">
    <property type="entry name" value="ADENYLOSUCCINATE SYNTHETASE"/>
    <property type="match status" value="1"/>
</dbReference>
<keyword evidence="1" id="KW-0436">Ligase</keyword>
<dbReference type="GO" id="GO:0044208">
    <property type="term" value="P:'de novo' AMP biosynthetic process"/>
    <property type="evidence" value="ECO:0007669"/>
    <property type="project" value="TreeGrafter"/>
</dbReference>
<keyword evidence="6" id="KW-0342">GTP-binding</keyword>
<dbReference type="GO" id="GO:0046040">
    <property type="term" value="P:IMP metabolic process"/>
    <property type="evidence" value="ECO:0007669"/>
    <property type="project" value="TreeGrafter"/>
</dbReference>
<dbReference type="InterPro" id="IPR042110">
    <property type="entry name" value="Adenylosuccinate_synth_dom2"/>
</dbReference>
<evidence type="ECO:0000313" key="7">
    <source>
        <dbReference type="EMBL" id="QHS95049.1"/>
    </source>
</evidence>
<dbReference type="InterPro" id="IPR042109">
    <property type="entry name" value="Adenylosuccinate_synth_dom1"/>
</dbReference>
<dbReference type="InterPro" id="IPR027417">
    <property type="entry name" value="P-loop_NTPase"/>
</dbReference>
<keyword evidence="3" id="KW-0547">Nucleotide-binding</keyword>